<dbReference type="Proteomes" id="UP000198657">
    <property type="component" value="Unassembled WGS sequence"/>
</dbReference>
<evidence type="ECO:0000256" key="9">
    <source>
        <dbReference type="SAM" id="MobiDB-lite"/>
    </source>
</evidence>
<dbReference type="NCBIfam" id="TIGR03631">
    <property type="entry name" value="uS13_bact"/>
    <property type="match status" value="1"/>
</dbReference>
<dbReference type="GO" id="GO:0005829">
    <property type="term" value="C:cytosol"/>
    <property type="evidence" value="ECO:0007669"/>
    <property type="project" value="TreeGrafter"/>
</dbReference>
<keyword evidence="11" id="KW-1185">Reference proteome</keyword>
<dbReference type="Pfam" id="PF00416">
    <property type="entry name" value="Ribosomal_S13"/>
    <property type="match status" value="1"/>
</dbReference>
<proteinExistence type="inferred from homology"/>
<accession>A0A1H8R632</accession>
<reference evidence="11" key="1">
    <citation type="submission" date="2016-10" db="EMBL/GenBank/DDBJ databases">
        <authorList>
            <person name="Varghese N."/>
            <person name="Submissions S."/>
        </authorList>
    </citation>
    <scope>NUCLEOTIDE SEQUENCE [LARGE SCALE GENOMIC DNA]</scope>
    <source>
        <strain evidence="11">CGMCC 1.8704</strain>
    </source>
</reference>
<dbReference type="RefSeq" id="WP_091173715.1">
    <property type="nucleotide sequence ID" value="NZ_CBCSFM010000008.1"/>
</dbReference>
<comment type="function">
    <text evidence="7">Located at the top of the head of the 30S subunit, it contacts several helices of the 16S rRNA. In the 70S ribosome it contacts the 23S rRNA (bridge B1a) and protein L5 of the 50S subunit (bridge B1b), connecting the 2 subunits; these bridges are implicated in subunit movement. Contacts the tRNAs in the A and P-sites.</text>
</comment>
<protein>
    <recommendedName>
        <fullName evidence="6 7">Small ribosomal subunit protein uS13</fullName>
    </recommendedName>
</protein>
<dbReference type="PANTHER" id="PTHR10871">
    <property type="entry name" value="30S RIBOSOMAL PROTEIN S13/40S RIBOSOMAL PROTEIN S18"/>
    <property type="match status" value="1"/>
</dbReference>
<comment type="subunit">
    <text evidence="7">Part of the 30S ribosomal subunit. Forms a loose heterodimer with protein S19. Forms two bridges to the 50S subunit in the 70S ribosome.</text>
</comment>
<feature type="compositionally biased region" description="Basic residues" evidence="9">
    <location>
        <begin position="100"/>
        <end position="124"/>
    </location>
</feature>
<keyword evidence="4 7" id="KW-0689">Ribosomal protein</keyword>
<dbReference type="Gene3D" id="1.10.8.50">
    <property type="match status" value="1"/>
</dbReference>
<dbReference type="GO" id="GO:0003735">
    <property type="term" value="F:structural constituent of ribosome"/>
    <property type="evidence" value="ECO:0007669"/>
    <property type="project" value="InterPro"/>
</dbReference>
<dbReference type="PANTHER" id="PTHR10871:SF1">
    <property type="entry name" value="SMALL RIBOSOMAL SUBUNIT PROTEIN US13M"/>
    <property type="match status" value="1"/>
</dbReference>
<keyword evidence="5 7" id="KW-0687">Ribonucleoprotein</keyword>
<dbReference type="SUPFAM" id="SSF46946">
    <property type="entry name" value="S13-like H2TH domain"/>
    <property type="match status" value="1"/>
</dbReference>
<evidence type="ECO:0000256" key="8">
    <source>
        <dbReference type="RuleBase" id="RU003830"/>
    </source>
</evidence>
<comment type="similarity">
    <text evidence="1 7 8">Belongs to the universal ribosomal protein uS13 family.</text>
</comment>
<dbReference type="GO" id="GO:0006412">
    <property type="term" value="P:translation"/>
    <property type="evidence" value="ECO:0007669"/>
    <property type="project" value="UniProtKB-UniRule"/>
</dbReference>
<dbReference type="GO" id="GO:0019843">
    <property type="term" value="F:rRNA binding"/>
    <property type="evidence" value="ECO:0007669"/>
    <property type="project" value="UniProtKB-UniRule"/>
</dbReference>
<keyword evidence="3 7" id="KW-0694">RNA-binding</keyword>
<feature type="region of interest" description="Disordered" evidence="9">
    <location>
        <begin position="94"/>
        <end position="124"/>
    </location>
</feature>
<evidence type="ECO:0000256" key="2">
    <source>
        <dbReference type="ARBA" id="ARBA00022730"/>
    </source>
</evidence>
<dbReference type="HAMAP" id="MF_01315">
    <property type="entry name" value="Ribosomal_uS13"/>
    <property type="match status" value="1"/>
</dbReference>
<keyword evidence="7" id="KW-0820">tRNA-binding</keyword>
<evidence type="ECO:0000256" key="7">
    <source>
        <dbReference type="HAMAP-Rule" id="MF_01315"/>
    </source>
</evidence>
<dbReference type="InterPro" id="IPR019980">
    <property type="entry name" value="Ribosomal_uS13_bac-type"/>
</dbReference>
<dbReference type="FunFam" id="4.10.910.10:FF:000001">
    <property type="entry name" value="30S ribosomal protein S13"/>
    <property type="match status" value="1"/>
</dbReference>
<dbReference type="InterPro" id="IPR018269">
    <property type="entry name" value="Ribosomal_uS13_CS"/>
</dbReference>
<dbReference type="InterPro" id="IPR027437">
    <property type="entry name" value="Rbsml_uS13_C"/>
</dbReference>
<dbReference type="GO" id="GO:0000049">
    <property type="term" value="F:tRNA binding"/>
    <property type="evidence" value="ECO:0007669"/>
    <property type="project" value="UniProtKB-UniRule"/>
</dbReference>
<dbReference type="EMBL" id="FODN01000009">
    <property type="protein sequence ID" value="SEO61915.1"/>
    <property type="molecule type" value="Genomic_DNA"/>
</dbReference>
<dbReference type="PROSITE" id="PS50159">
    <property type="entry name" value="RIBOSOMAL_S13_2"/>
    <property type="match status" value="1"/>
</dbReference>
<sequence length="124" mass="13991">MARIAGVDIPKNKRGVIALTYIFGLGNSRAIEILEKAQVSQDKKVQDWNDDEIGAIREAVSTFKIEGELRSEVSLNIKRLMDIGCYRGIRHRTGLPLRGQRTKNNSRTRKGKRKTVANKKKATK</sequence>
<dbReference type="PIRSF" id="PIRSF002134">
    <property type="entry name" value="Ribosomal_S13"/>
    <property type="match status" value="1"/>
</dbReference>
<organism evidence="10 11">
    <name type="scientific">Flavobacterium sinopsychrotolerans</name>
    <dbReference type="NCBI Taxonomy" id="604089"/>
    <lineage>
        <taxon>Bacteria</taxon>
        <taxon>Pseudomonadati</taxon>
        <taxon>Bacteroidota</taxon>
        <taxon>Flavobacteriia</taxon>
        <taxon>Flavobacteriales</taxon>
        <taxon>Flavobacteriaceae</taxon>
        <taxon>Flavobacterium</taxon>
    </lineage>
</organism>
<dbReference type="Gene3D" id="4.10.910.10">
    <property type="entry name" value="30s ribosomal protein s13, domain 2"/>
    <property type="match status" value="1"/>
</dbReference>
<keyword evidence="2 7" id="KW-0699">rRNA-binding</keyword>
<evidence type="ECO:0000313" key="10">
    <source>
        <dbReference type="EMBL" id="SEO61915.1"/>
    </source>
</evidence>
<dbReference type="InterPro" id="IPR001892">
    <property type="entry name" value="Ribosomal_uS13"/>
</dbReference>
<evidence type="ECO:0000256" key="1">
    <source>
        <dbReference type="ARBA" id="ARBA00008080"/>
    </source>
</evidence>
<evidence type="ECO:0000313" key="11">
    <source>
        <dbReference type="Proteomes" id="UP000198657"/>
    </source>
</evidence>
<dbReference type="GO" id="GO:0015935">
    <property type="term" value="C:small ribosomal subunit"/>
    <property type="evidence" value="ECO:0007669"/>
    <property type="project" value="TreeGrafter"/>
</dbReference>
<dbReference type="STRING" id="604089.SAMN04487942_3231"/>
<evidence type="ECO:0000256" key="4">
    <source>
        <dbReference type="ARBA" id="ARBA00022980"/>
    </source>
</evidence>
<evidence type="ECO:0000256" key="6">
    <source>
        <dbReference type="ARBA" id="ARBA00035166"/>
    </source>
</evidence>
<dbReference type="PROSITE" id="PS00646">
    <property type="entry name" value="RIBOSOMAL_S13_1"/>
    <property type="match status" value="1"/>
</dbReference>
<dbReference type="OrthoDB" id="9803610at2"/>
<gene>
    <name evidence="7" type="primary">rpsM</name>
    <name evidence="10" type="ORF">SAMN04487942_3231</name>
</gene>
<dbReference type="AlphaFoldDB" id="A0A1H8R632"/>
<evidence type="ECO:0000256" key="5">
    <source>
        <dbReference type="ARBA" id="ARBA00023274"/>
    </source>
</evidence>
<dbReference type="InterPro" id="IPR010979">
    <property type="entry name" value="Ribosomal_uS13-like_H2TH"/>
</dbReference>
<name>A0A1H8R632_9FLAO</name>
<dbReference type="FunFam" id="1.10.8.50:FF:000001">
    <property type="entry name" value="30S ribosomal protein S13"/>
    <property type="match status" value="1"/>
</dbReference>
<evidence type="ECO:0000256" key="3">
    <source>
        <dbReference type="ARBA" id="ARBA00022884"/>
    </source>
</evidence>